<dbReference type="STRING" id="341454.A0A4S2N5T9"/>
<dbReference type="InterPro" id="IPR009737">
    <property type="entry name" value="Aim32/Apd1-like"/>
</dbReference>
<evidence type="ECO:0008006" key="3">
    <source>
        <dbReference type="Google" id="ProtNLM"/>
    </source>
</evidence>
<sequence length="308" mass="33365">MRPLRHLRHLPHPSNHLRRQLTTLPLTATFPPNCNACTCQPTPATSSPIDHETPLRHSAPAYTHHLLIPSKVPPQKWGSKIESTFADTPGPAIPGIGAHVAGLKAAFRGRPNEVGLITAVCPPVNQNEVWALPAGRRFSGIETAQKWAEGKEEVETGALQKGNRIPDSVDAVVLVCVHGTRDARCGEMGPPLIQQFEDVLAAKEVPKEKVVVAGCSHLSGHKWAGNVVVYRRHEQGTETENDFWGVWYGRITPKEVEAIVMETVENGRVLDAGLLRGVVAAEVEVGGWTGGKGPAKRGSSREILRAEI</sequence>
<protein>
    <recommendedName>
        <fullName evidence="3">Sucraseferredoxin-like protein</fullName>
    </recommendedName>
</protein>
<dbReference type="FunCoup" id="A0A4S2N5T9">
    <property type="interactions" value="11"/>
</dbReference>
<keyword evidence="2" id="KW-1185">Reference proteome</keyword>
<dbReference type="PANTHER" id="PTHR31902">
    <property type="entry name" value="ACTIN PATCHES DISTAL PROTEIN 1"/>
    <property type="match status" value="1"/>
</dbReference>
<gene>
    <name evidence="1" type="ORF">EX30DRAFT_337167</name>
</gene>
<dbReference type="AlphaFoldDB" id="A0A4S2N5T9"/>
<dbReference type="InParanoid" id="A0A4S2N5T9"/>
<organism evidence="1 2">
    <name type="scientific">Ascodesmis nigricans</name>
    <dbReference type="NCBI Taxonomy" id="341454"/>
    <lineage>
        <taxon>Eukaryota</taxon>
        <taxon>Fungi</taxon>
        <taxon>Dikarya</taxon>
        <taxon>Ascomycota</taxon>
        <taxon>Pezizomycotina</taxon>
        <taxon>Pezizomycetes</taxon>
        <taxon>Pezizales</taxon>
        <taxon>Ascodesmidaceae</taxon>
        <taxon>Ascodesmis</taxon>
    </lineage>
</organism>
<dbReference type="Pfam" id="PF06999">
    <property type="entry name" value="Suc_Fer-like"/>
    <property type="match status" value="1"/>
</dbReference>
<evidence type="ECO:0000313" key="1">
    <source>
        <dbReference type="EMBL" id="TGZ84672.1"/>
    </source>
</evidence>
<name>A0A4S2N5T9_9PEZI</name>
<accession>A0A4S2N5T9</accession>
<dbReference type="EMBL" id="ML220112">
    <property type="protein sequence ID" value="TGZ84672.1"/>
    <property type="molecule type" value="Genomic_DNA"/>
</dbReference>
<evidence type="ECO:0000313" key="2">
    <source>
        <dbReference type="Proteomes" id="UP000298138"/>
    </source>
</evidence>
<proteinExistence type="predicted"/>
<dbReference type="SUPFAM" id="SSF52833">
    <property type="entry name" value="Thioredoxin-like"/>
    <property type="match status" value="1"/>
</dbReference>
<dbReference type="Proteomes" id="UP000298138">
    <property type="component" value="Unassembled WGS sequence"/>
</dbReference>
<dbReference type="OrthoDB" id="10253744at2759"/>
<dbReference type="InterPro" id="IPR036249">
    <property type="entry name" value="Thioredoxin-like_sf"/>
</dbReference>
<dbReference type="CDD" id="cd03062">
    <property type="entry name" value="TRX_Fd_Sucrase"/>
    <property type="match status" value="1"/>
</dbReference>
<reference evidence="1 2" key="1">
    <citation type="submission" date="2019-04" db="EMBL/GenBank/DDBJ databases">
        <title>Comparative genomics and transcriptomics to analyze fruiting body development in filamentous ascomycetes.</title>
        <authorList>
            <consortium name="DOE Joint Genome Institute"/>
            <person name="Lutkenhaus R."/>
            <person name="Traeger S."/>
            <person name="Breuer J."/>
            <person name="Kuo A."/>
            <person name="Lipzen A."/>
            <person name="Pangilinan J."/>
            <person name="Dilworth D."/>
            <person name="Sandor L."/>
            <person name="Poggeler S."/>
            <person name="Barry K."/>
            <person name="Grigoriev I.V."/>
            <person name="Nowrousian M."/>
        </authorList>
    </citation>
    <scope>NUCLEOTIDE SEQUENCE [LARGE SCALE GENOMIC DNA]</scope>
    <source>
        <strain evidence="1 2">CBS 389.68</strain>
    </source>
</reference>
<dbReference type="Gene3D" id="3.40.30.10">
    <property type="entry name" value="Glutaredoxin"/>
    <property type="match status" value="1"/>
</dbReference>